<feature type="transmembrane region" description="Helical" evidence="11">
    <location>
        <begin position="60"/>
        <end position="79"/>
    </location>
</feature>
<dbReference type="InterPro" id="IPR050083">
    <property type="entry name" value="HtpX_protease"/>
</dbReference>
<dbReference type="GO" id="GO:0006508">
    <property type="term" value="P:proteolysis"/>
    <property type="evidence" value="ECO:0007669"/>
    <property type="project" value="UniProtKB-KW"/>
</dbReference>
<dbReference type="InterPro" id="IPR001915">
    <property type="entry name" value="Peptidase_M48"/>
</dbReference>
<evidence type="ECO:0000313" key="14">
    <source>
        <dbReference type="Proteomes" id="UP000235116"/>
    </source>
</evidence>
<organism evidence="13 14">
    <name type="scientific">Ketobacter alkanivorans</name>
    <dbReference type="NCBI Taxonomy" id="1917421"/>
    <lineage>
        <taxon>Bacteria</taxon>
        <taxon>Pseudomonadati</taxon>
        <taxon>Pseudomonadota</taxon>
        <taxon>Gammaproteobacteria</taxon>
        <taxon>Pseudomonadales</taxon>
        <taxon>Ketobacteraceae</taxon>
        <taxon>Ketobacter</taxon>
    </lineage>
</organism>
<dbReference type="RefSeq" id="WP_101893345.1">
    <property type="nucleotide sequence ID" value="NZ_CP022684.1"/>
</dbReference>
<keyword evidence="5" id="KW-0479">Metal-binding</keyword>
<keyword evidence="14" id="KW-1185">Reference proteome</keyword>
<proteinExistence type="predicted"/>
<sequence length="629" mass="69656">MSFYQNQDNARRKTWLLVFYFCTAVVLIIAAVNSAIYFTLILASDLNMPPLQWVQNPICWGIAGLTLLAIVTGSLMRLAQLSKGGLSVAMMAGGTPLDPATTEPKEKMLLNVVEEMAIASGTSVPRVFILREESAINAFVAGTEPRNTVLAVTKGTLEKLNREELQGVVGHEFSHILNGDMKLNVRLIGILAGILFIGQIGEFLLRGQSRRRYYGSRSSKEGNQLIPIGLALMAIGYVGLFFGRLIKAAISRQREFLADASSVQFTRNPDGIASALYAIQHYSGHSLLMSAHAEDMNHMCFGETVKMQLSGLLATHPPIEDRIRSIDNTLLPRLKARFRKREPAGTEHVPKVSTPPQAAASFAAQPTAQQLKASIGQPTQEHYEYAQQLHLNIPAAINTLAHQTDSAETILYALLLLESSEQQPLPAAIPLQTQPLSQTLRQCSPQIRLPLLDICLGTLKAATQEHRQSIIRSSIELIKVDMKITLSEFVYCYLIQQALGEIKRPPRVIKSYQKLESDLASLFSTLVQVSGDTPDKQSDNFRQIMQYYSNKDYSSWLQQPPTPKMLNRALQQLNRLAPLLKQPVVDACVDCILHDNKATVKEMELLRAICEALECPLPPILICDGDRPQ</sequence>
<keyword evidence="3" id="KW-0645">Protease</keyword>
<evidence type="ECO:0000256" key="8">
    <source>
        <dbReference type="ARBA" id="ARBA00022989"/>
    </source>
</evidence>
<keyword evidence="10 11" id="KW-0472">Membrane</keyword>
<dbReference type="EMBL" id="CP022684">
    <property type="protein sequence ID" value="AUM12008.1"/>
    <property type="molecule type" value="Genomic_DNA"/>
</dbReference>
<comment type="cofactor">
    <cofactor evidence="1">
        <name>Zn(2+)</name>
        <dbReference type="ChEBI" id="CHEBI:29105"/>
    </cofactor>
</comment>
<dbReference type="Proteomes" id="UP000235116">
    <property type="component" value="Chromosome"/>
</dbReference>
<dbReference type="Pfam" id="PF01435">
    <property type="entry name" value="Peptidase_M48"/>
    <property type="match status" value="1"/>
</dbReference>
<dbReference type="KEGG" id="kak:Kalk_06045"/>
<evidence type="ECO:0000256" key="11">
    <source>
        <dbReference type="SAM" id="Phobius"/>
    </source>
</evidence>
<protein>
    <recommendedName>
        <fullName evidence="12">Peptidase M48 domain-containing protein</fullName>
    </recommendedName>
</protein>
<dbReference type="GO" id="GO:0046872">
    <property type="term" value="F:metal ion binding"/>
    <property type="evidence" value="ECO:0007669"/>
    <property type="project" value="UniProtKB-KW"/>
</dbReference>
<keyword evidence="2" id="KW-1003">Cell membrane</keyword>
<evidence type="ECO:0000256" key="1">
    <source>
        <dbReference type="ARBA" id="ARBA00001947"/>
    </source>
</evidence>
<reference evidence="14" key="1">
    <citation type="submission" date="2017-08" db="EMBL/GenBank/DDBJ databases">
        <title>Direct submision.</title>
        <authorList>
            <person name="Kim S.-J."/>
            <person name="Rhee S.-K."/>
        </authorList>
    </citation>
    <scope>NUCLEOTIDE SEQUENCE [LARGE SCALE GENOMIC DNA]</scope>
    <source>
        <strain evidence="14">GI5</strain>
    </source>
</reference>
<dbReference type="Gene3D" id="3.30.2010.10">
    <property type="entry name" value="Metalloproteases ('zincins'), catalytic domain"/>
    <property type="match status" value="1"/>
</dbReference>
<keyword evidence="7" id="KW-0862">Zinc</keyword>
<dbReference type="PANTHER" id="PTHR43221">
    <property type="entry name" value="PROTEASE HTPX"/>
    <property type="match status" value="1"/>
</dbReference>
<evidence type="ECO:0000256" key="3">
    <source>
        <dbReference type="ARBA" id="ARBA00022670"/>
    </source>
</evidence>
<feature type="transmembrane region" description="Helical" evidence="11">
    <location>
        <begin position="225"/>
        <end position="246"/>
    </location>
</feature>
<keyword evidence="8 11" id="KW-1133">Transmembrane helix</keyword>
<evidence type="ECO:0000259" key="12">
    <source>
        <dbReference type="Pfam" id="PF01435"/>
    </source>
</evidence>
<evidence type="ECO:0000256" key="4">
    <source>
        <dbReference type="ARBA" id="ARBA00022692"/>
    </source>
</evidence>
<evidence type="ECO:0000256" key="10">
    <source>
        <dbReference type="ARBA" id="ARBA00023136"/>
    </source>
</evidence>
<evidence type="ECO:0000256" key="5">
    <source>
        <dbReference type="ARBA" id="ARBA00022723"/>
    </source>
</evidence>
<feature type="transmembrane region" description="Helical" evidence="11">
    <location>
        <begin position="15"/>
        <end position="40"/>
    </location>
</feature>
<evidence type="ECO:0000313" key="13">
    <source>
        <dbReference type="EMBL" id="AUM12008.1"/>
    </source>
</evidence>
<evidence type="ECO:0000256" key="6">
    <source>
        <dbReference type="ARBA" id="ARBA00022801"/>
    </source>
</evidence>
<evidence type="ECO:0000256" key="2">
    <source>
        <dbReference type="ARBA" id="ARBA00022475"/>
    </source>
</evidence>
<keyword evidence="6" id="KW-0378">Hydrolase</keyword>
<dbReference type="PANTHER" id="PTHR43221:SF2">
    <property type="entry name" value="PROTEASE HTPX HOMOLOG"/>
    <property type="match status" value="1"/>
</dbReference>
<gene>
    <name evidence="13" type="ORF">Kalk_06045</name>
</gene>
<feature type="domain" description="Peptidase M48" evidence="12">
    <location>
        <begin position="106"/>
        <end position="328"/>
    </location>
</feature>
<keyword evidence="4 11" id="KW-0812">Transmembrane</keyword>
<dbReference type="GO" id="GO:0004222">
    <property type="term" value="F:metalloendopeptidase activity"/>
    <property type="evidence" value="ECO:0007669"/>
    <property type="project" value="InterPro"/>
</dbReference>
<feature type="transmembrane region" description="Helical" evidence="11">
    <location>
        <begin position="183"/>
        <end position="205"/>
    </location>
</feature>
<evidence type="ECO:0000256" key="7">
    <source>
        <dbReference type="ARBA" id="ARBA00022833"/>
    </source>
</evidence>
<name>A0A2K9LI20_9GAMM</name>
<accession>A0A2K9LI20</accession>
<dbReference type="AlphaFoldDB" id="A0A2K9LI20"/>
<dbReference type="CDD" id="cd07340">
    <property type="entry name" value="M48B_Htpx_like"/>
    <property type="match status" value="1"/>
</dbReference>
<dbReference type="OrthoDB" id="15218at2"/>
<keyword evidence="9" id="KW-0482">Metalloprotease</keyword>
<evidence type="ECO:0000256" key="9">
    <source>
        <dbReference type="ARBA" id="ARBA00023049"/>
    </source>
</evidence>